<reference evidence="3 4" key="1">
    <citation type="submission" date="2015-10" db="EMBL/GenBank/DDBJ databases">
        <title>Genome sequencing and analysis of members of genus Stenotrophomonas.</title>
        <authorList>
            <person name="Patil P.P."/>
            <person name="Midha S."/>
            <person name="Patil P.B."/>
        </authorList>
    </citation>
    <scope>NUCLEOTIDE SEQUENCE [LARGE SCALE GENOMIC DNA]</scope>
    <source>
        <strain evidence="3 4">JCM 9942</strain>
    </source>
</reference>
<dbReference type="RefSeq" id="WP_054658275.1">
    <property type="nucleotide sequence ID" value="NZ_BAZI01000066.1"/>
</dbReference>
<dbReference type="AlphaFoldDB" id="A0A0R0AFE1"/>
<evidence type="ECO:0000256" key="2">
    <source>
        <dbReference type="SAM" id="Phobius"/>
    </source>
</evidence>
<keyword evidence="2" id="KW-0472">Membrane</keyword>
<feature type="region of interest" description="Disordered" evidence="1">
    <location>
        <begin position="44"/>
        <end position="72"/>
    </location>
</feature>
<gene>
    <name evidence="3" type="ORF">ARC78_14175</name>
</gene>
<dbReference type="Proteomes" id="UP000050836">
    <property type="component" value="Unassembled WGS sequence"/>
</dbReference>
<comment type="caution">
    <text evidence="3">The sequence shown here is derived from an EMBL/GenBank/DDBJ whole genome shotgun (WGS) entry which is preliminary data.</text>
</comment>
<keyword evidence="4" id="KW-1185">Reference proteome</keyword>
<protein>
    <submittedName>
        <fullName evidence="3">Uncharacterized protein</fullName>
    </submittedName>
</protein>
<evidence type="ECO:0000313" key="3">
    <source>
        <dbReference type="EMBL" id="KRG39624.1"/>
    </source>
</evidence>
<sequence length="134" mass="14007">MQHPQSQPPLTTTHATLRVSMAALGMLLLLALVALLLQDTPRRSLASDADSVTSITGAPPAGDEDQLQETRPAKLRRVVKPHAMPAALSGSTGQVLACLNAAVAARSLIPASIMDVARPAPGRRQQRGQAPPQV</sequence>
<name>A0A0R0AFE1_9GAMM</name>
<feature type="transmembrane region" description="Helical" evidence="2">
    <location>
        <begin position="15"/>
        <end position="37"/>
    </location>
</feature>
<accession>A0A0R0AFE1</accession>
<organism evidence="3 4">
    <name type="scientific">Stenotrophomonas pictorum JCM 9942</name>
    <dbReference type="NCBI Taxonomy" id="1236960"/>
    <lineage>
        <taxon>Bacteria</taxon>
        <taxon>Pseudomonadati</taxon>
        <taxon>Pseudomonadota</taxon>
        <taxon>Gammaproteobacteria</taxon>
        <taxon>Lysobacterales</taxon>
        <taxon>Lysobacteraceae</taxon>
        <taxon>Stenotrophomonas</taxon>
    </lineage>
</organism>
<keyword evidence="2" id="KW-1133">Transmembrane helix</keyword>
<evidence type="ECO:0000256" key="1">
    <source>
        <dbReference type="SAM" id="MobiDB-lite"/>
    </source>
</evidence>
<keyword evidence="2" id="KW-0812">Transmembrane</keyword>
<proteinExistence type="predicted"/>
<evidence type="ECO:0000313" key="4">
    <source>
        <dbReference type="Proteomes" id="UP000050836"/>
    </source>
</evidence>
<dbReference type="EMBL" id="LLXS01000044">
    <property type="protein sequence ID" value="KRG39624.1"/>
    <property type="molecule type" value="Genomic_DNA"/>
</dbReference>